<reference evidence="2" key="1">
    <citation type="journal article" date="2019" name="Int. J. Syst. Evol. Microbiol.">
        <title>The Global Catalogue of Microorganisms (GCM) 10K type strain sequencing project: providing services to taxonomists for standard genome sequencing and annotation.</title>
        <authorList>
            <consortium name="The Broad Institute Genomics Platform"/>
            <consortium name="The Broad Institute Genome Sequencing Center for Infectious Disease"/>
            <person name="Wu L."/>
            <person name="Ma J."/>
        </authorList>
    </citation>
    <scope>NUCLEOTIDE SEQUENCE [LARGE SCALE GENOMIC DNA]</scope>
    <source>
        <strain evidence="2">KACC 12602</strain>
    </source>
</reference>
<evidence type="ECO:0000313" key="2">
    <source>
        <dbReference type="Proteomes" id="UP001596161"/>
    </source>
</evidence>
<dbReference type="Proteomes" id="UP001596161">
    <property type="component" value="Unassembled WGS sequence"/>
</dbReference>
<gene>
    <name evidence="1" type="ORF">ACFPIB_11310</name>
</gene>
<organism evidence="1 2">
    <name type="scientific">Adhaeribacter terreus</name>
    <dbReference type="NCBI Taxonomy" id="529703"/>
    <lineage>
        <taxon>Bacteria</taxon>
        <taxon>Pseudomonadati</taxon>
        <taxon>Bacteroidota</taxon>
        <taxon>Cytophagia</taxon>
        <taxon>Cytophagales</taxon>
        <taxon>Hymenobacteraceae</taxon>
        <taxon>Adhaeribacter</taxon>
    </lineage>
</organism>
<accession>A0ABW0ED85</accession>
<evidence type="ECO:0008006" key="3">
    <source>
        <dbReference type="Google" id="ProtNLM"/>
    </source>
</evidence>
<dbReference type="PANTHER" id="PTHR34220">
    <property type="entry name" value="SENSOR HISTIDINE KINASE YPDA"/>
    <property type="match status" value="1"/>
</dbReference>
<proteinExistence type="predicted"/>
<evidence type="ECO:0000313" key="1">
    <source>
        <dbReference type="EMBL" id="MFC5271201.1"/>
    </source>
</evidence>
<dbReference type="RefSeq" id="WP_378017568.1">
    <property type="nucleotide sequence ID" value="NZ_JBHSKT010000006.1"/>
</dbReference>
<comment type="caution">
    <text evidence="1">The sequence shown here is derived from an EMBL/GenBank/DDBJ whole genome shotgun (WGS) entry which is preliminary data.</text>
</comment>
<dbReference type="InterPro" id="IPR036890">
    <property type="entry name" value="HATPase_C_sf"/>
</dbReference>
<keyword evidence="2" id="KW-1185">Reference proteome</keyword>
<protein>
    <recommendedName>
        <fullName evidence="3">GHKL domain-containing protein</fullName>
    </recommendedName>
</protein>
<dbReference type="InterPro" id="IPR050640">
    <property type="entry name" value="Bact_2-comp_sensor_kinase"/>
</dbReference>
<sequence length="89" mass="10160">MENAFKHGVAETSEQAFVTIEMVVKQQQLTFEVKNSVGELAGEKPVKENIGLSNLRRQLQLLYSDYQLTVHRREKEFTATLKINLASHV</sequence>
<name>A0ABW0ED85_9BACT</name>
<dbReference type="EMBL" id="JBHSKT010000006">
    <property type="protein sequence ID" value="MFC5271201.1"/>
    <property type="molecule type" value="Genomic_DNA"/>
</dbReference>
<dbReference type="PANTHER" id="PTHR34220:SF7">
    <property type="entry name" value="SENSOR HISTIDINE KINASE YPDA"/>
    <property type="match status" value="1"/>
</dbReference>
<dbReference type="Gene3D" id="3.30.565.10">
    <property type="entry name" value="Histidine kinase-like ATPase, C-terminal domain"/>
    <property type="match status" value="1"/>
</dbReference>